<dbReference type="EMBL" id="OX465081">
    <property type="protein sequence ID" value="CAI9284613.1"/>
    <property type="molecule type" value="Genomic_DNA"/>
</dbReference>
<keyword evidence="3" id="KW-1185">Reference proteome</keyword>
<feature type="compositionally biased region" description="Basic and acidic residues" evidence="1">
    <location>
        <begin position="89"/>
        <end position="99"/>
    </location>
</feature>
<evidence type="ECO:0000256" key="1">
    <source>
        <dbReference type="SAM" id="MobiDB-lite"/>
    </source>
</evidence>
<protein>
    <submittedName>
        <fullName evidence="2">Uncharacterized protein</fullName>
    </submittedName>
</protein>
<dbReference type="AlphaFoldDB" id="A0AA35Z2T1"/>
<evidence type="ECO:0000313" key="3">
    <source>
        <dbReference type="Proteomes" id="UP001177003"/>
    </source>
</evidence>
<feature type="compositionally biased region" description="Low complexity" evidence="1">
    <location>
        <begin position="104"/>
        <end position="118"/>
    </location>
</feature>
<dbReference type="Proteomes" id="UP001177003">
    <property type="component" value="Chromosome 5"/>
</dbReference>
<sequence length="118" mass="12370">MTPKNNVKSIDMENDLLKSDANRRGFNSMPVDVPVAGPVDVDVGPIDVDGFGTVPAIPIATMAGPTVEAVQGLGDDDVSAKSFSQPPGFRRDVELDSRTSKMRSISASSHGSSGLLKK</sequence>
<evidence type="ECO:0000313" key="2">
    <source>
        <dbReference type="EMBL" id="CAI9284613.1"/>
    </source>
</evidence>
<gene>
    <name evidence="2" type="ORF">LSALG_LOCUS24131</name>
</gene>
<name>A0AA35Z2T1_LACSI</name>
<proteinExistence type="predicted"/>
<reference evidence="2" key="1">
    <citation type="submission" date="2023-04" db="EMBL/GenBank/DDBJ databases">
        <authorList>
            <person name="Vijverberg K."/>
            <person name="Xiong W."/>
            <person name="Schranz E."/>
        </authorList>
    </citation>
    <scope>NUCLEOTIDE SEQUENCE</scope>
</reference>
<accession>A0AA35Z2T1</accession>
<feature type="region of interest" description="Disordered" evidence="1">
    <location>
        <begin position="76"/>
        <end position="118"/>
    </location>
</feature>
<organism evidence="2 3">
    <name type="scientific">Lactuca saligna</name>
    <name type="common">Willowleaf lettuce</name>
    <dbReference type="NCBI Taxonomy" id="75948"/>
    <lineage>
        <taxon>Eukaryota</taxon>
        <taxon>Viridiplantae</taxon>
        <taxon>Streptophyta</taxon>
        <taxon>Embryophyta</taxon>
        <taxon>Tracheophyta</taxon>
        <taxon>Spermatophyta</taxon>
        <taxon>Magnoliopsida</taxon>
        <taxon>eudicotyledons</taxon>
        <taxon>Gunneridae</taxon>
        <taxon>Pentapetalae</taxon>
        <taxon>asterids</taxon>
        <taxon>campanulids</taxon>
        <taxon>Asterales</taxon>
        <taxon>Asteraceae</taxon>
        <taxon>Cichorioideae</taxon>
        <taxon>Cichorieae</taxon>
        <taxon>Lactucinae</taxon>
        <taxon>Lactuca</taxon>
    </lineage>
</organism>